<dbReference type="InterPro" id="IPR001296">
    <property type="entry name" value="Glyco_trans_1"/>
</dbReference>
<organism evidence="3 4">
    <name type="scientific">Berkelbacteria bacterium GW2011_GWA1_36_9</name>
    <dbReference type="NCBI Taxonomy" id="1618331"/>
    <lineage>
        <taxon>Bacteria</taxon>
        <taxon>Candidatus Berkelbacteria</taxon>
    </lineage>
</organism>
<reference evidence="3 4" key="1">
    <citation type="journal article" date="2015" name="Nature">
        <title>rRNA introns, odd ribosomes, and small enigmatic genomes across a large radiation of phyla.</title>
        <authorList>
            <person name="Brown C.T."/>
            <person name="Hug L.A."/>
            <person name="Thomas B.C."/>
            <person name="Sharon I."/>
            <person name="Castelle C.J."/>
            <person name="Singh A."/>
            <person name="Wilkins M.J."/>
            <person name="Williams K.H."/>
            <person name="Banfield J.F."/>
        </authorList>
    </citation>
    <scope>NUCLEOTIDE SEQUENCE [LARGE SCALE GENOMIC DNA]</scope>
</reference>
<dbReference type="Gene3D" id="3.40.50.2000">
    <property type="entry name" value="Glycogen Phosphorylase B"/>
    <property type="match status" value="2"/>
</dbReference>
<accession>A0A0G0FKV9</accession>
<feature type="domain" description="Glycosyl transferase family 1" evidence="1">
    <location>
        <begin position="187"/>
        <end position="350"/>
    </location>
</feature>
<protein>
    <submittedName>
        <fullName evidence="3">Glycosyl transferase family protein</fullName>
    </submittedName>
</protein>
<gene>
    <name evidence="3" type="ORF">US31_C0004G0029</name>
</gene>
<keyword evidence="3" id="KW-0808">Transferase</keyword>
<evidence type="ECO:0000313" key="4">
    <source>
        <dbReference type="Proteomes" id="UP000034508"/>
    </source>
</evidence>
<dbReference type="Pfam" id="PF00534">
    <property type="entry name" value="Glycos_transf_1"/>
    <property type="match status" value="1"/>
</dbReference>
<dbReference type="GO" id="GO:0016757">
    <property type="term" value="F:glycosyltransferase activity"/>
    <property type="evidence" value="ECO:0007669"/>
    <property type="project" value="InterPro"/>
</dbReference>
<sequence length="375" mass="42721">MNILVFSWRDLKHPLSGGAEQVMHEHMKGWVAAGHNVTLFSSRSENAAVEEAIDGIHIVRQGYQYWGVQIAGFFYYLKNRQNFDLIVDQFHGIPFFTPLYVHKPILAVIQETTREVWFLNPLPKPLDWLIGIIGYFGEFLLFPPYKNVQFMTGSDSAKNDVAKFGIPMKNITVVQHGIIIKKPMPFPAKEKKSTIVFLGVLSKDKGIEEALKCFAMLSKKGNYQFWVIGRPETNQYGKYIEQMAKNFGLNKKVTFWGFVNQDKKFELLAKAHILVNPSVREGWGLVNIEANSMGTPVVAYESRGLVDSVLDGRSGILCKDNKPEKLAAEICNALTNHKKYLKMQDGAYRWSKSFSWKKSRGMSLSLLKQIMEKND</sequence>
<feature type="domain" description="Glycosyltransferase subfamily 4-like N-terminal" evidence="2">
    <location>
        <begin position="17"/>
        <end position="178"/>
    </location>
</feature>
<name>A0A0G0FKV9_9BACT</name>
<dbReference type="PANTHER" id="PTHR12526:SF618">
    <property type="entry name" value="GLYCOSYLTRANSFERASE, FAMILY 4"/>
    <property type="match status" value="1"/>
</dbReference>
<dbReference type="Pfam" id="PF13439">
    <property type="entry name" value="Glyco_transf_4"/>
    <property type="match status" value="1"/>
</dbReference>
<proteinExistence type="predicted"/>
<dbReference type="AlphaFoldDB" id="A0A0G0FKV9"/>
<evidence type="ECO:0000259" key="1">
    <source>
        <dbReference type="Pfam" id="PF00534"/>
    </source>
</evidence>
<dbReference type="CDD" id="cd03801">
    <property type="entry name" value="GT4_PimA-like"/>
    <property type="match status" value="1"/>
</dbReference>
<dbReference type="InterPro" id="IPR028098">
    <property type="entry name" value="Glyco_trans_4-like_N"/>
</dbReference>
<evidence type="ECO:0000259" key="2">
    <source>
        <dbReference type="Pfam" id="PF13439"/>
    </source>
</evidence>
<dbReference type="SUPFAM" id="SSF53756">
    <property type="entry name" value="UDP-Glycosyltransferase/glycogen phosphorylase"/>
    <property type="match status" value="1"/>
</dbReference>
<evidence type="ECO:0000313" key="3">
    <source>
        <dbReference type="EMBL" id="KKQ18467.1"/>
    </source>
</evidence>
<dbReference type="PANTHER" id="PTHR12526">
    <property type="entry name" value="GLYCOSYLTRANSFERASE"/>
    <property type="match status" value="1"/>
</dbReference>
<dbReference type="EMBL" id="LBSM01000004">
    <property type="protein sequence ID" value="KKQ18467.1"/>
    <property type="molecule type" value="Genomic_DNA"/>
</dbReference>
<comment type="caution">
    <text evidence="3">The sequence shown here is derived from an EMBL/GenBank/DDBJ whole genome shotgun (WGS) entry which is preliminary data.</text>
</comment>
<dbReference type="Proteomes" id="UP000034508">
    <property type="component" value="Unassembled WGS sequence"/>
</dbReference>